<keyword evidence="8" id="KW-1185">Reference proteome</keyword>
<dbReference type="VEuPathDB" id="VectorBase:ADAC011111"/>
<keyword evidence="5 6" id="KW-0472">Membrane</keyword>
<reference evidence="8" key="1">
    <citation type="journal article" date="2010" name="BMC Genomics">
        <title>Combination of measures distinguishes pre-miRNAs from other stem-loops in the genome of the newly sequenced Anopheles darlingi.</title>
        <authorList>
            <person name="Mendes N.D."/>
            <person name="Freitas A.T."/>
            <person name="Vasconcelos A.T."/>
            <person name="Sagot M.F."/>
        </authorList>
    </citation>
    <scope>NUCLEOTIDE SEQUENCE</scope>
</reference>
<comment type="function">
    <text evidence="6">Gustatory receptor which mediates acceptance or avoidance behavior, depending on its substrates.</text>
</comment>
<evidence type="ECO:0000256" key="2">
    <source>
        <dbReference type="ARBA" id="ARBA00022475"/>
    </source>
</evidence>
<feature type="transmembrane region" description="Helical" evidence="6">
    <location>
        <begin position="167"/>
        <end position="190"/>
    </location>
</feature>
<dbReference type="VEuPathDB" id="VectorBase:ADAR2_003847"/>
<evidence type="ECO:0000256" key="3">
    <source>
        <dbReference type="ARBA" id="ARBA00022692"/>
    </source>
</evidence>
<evidence type="ECO:0000313" key="8">
    <source>
        <dbReference type="Proteomes" id="UP000000673"/>
    </source>
</evidence>
<keyword evidence="6" id="KW-0675">Receptor</keyword>
<feature type="transmembrane region" description="Helical" evidence="6">
    <location>
        <begin position="50"/>
        <end position="68"/>
    </location>
</feature>
<protein>
    <recommendedName>
        <fullName evidence="6">Gustatory receptor</fullName>
    </recommendedName>
</protein>
<evidence type="ECO:0000256" key="6">
    <source>
        <dbReference type="RuleBase" id="RU363108"/>
    </source>
</evidence>
<evidence type="ECO:0000256" key="5">
    <source>
        <dbReference type="ARBA" id="ARBA00023136"/>
    </source>
</evidence>
<dbReference type="GO" id="GO:0007165">
    <property type="term" value="P:signal transduction"/>
    <property type="evidence" value="ECO:0007669"/>
    <property type="project" value="UniProtKB-KW"/>
</dbReference>
<dbReference type="Pfam" id="PF08395">
    <property type="entry name" value="7tm_7"/>
    <property type="match status" value="1"/>
</dbReference>
<feature type="transmembrane region" description="Helical" evidence="6">
    <location>
        <begin position="125"/>
        <end position="146"/>
    </location>
</feature>
<keyword evidence="3 6" id="KW-0812">Transmembrane</keyword>
<feature type="transmembrane region" description="Helical" evidence="6">
    <location>
        <begin position="213"/>
        <end position="237"/>
    </location>
</feature>
<evidence type="ECO:0000256" key="1">
    <source>
        <dbReference type="ARBA" id="ARBA00004651"/>
    </source>
</evidence>
<dbReference type="AlphaFoldDB" id="A0A2K6VAZ1"/>
<sequence>MLLESRPEFSSRDDFLKRFRRALWIQHAFGVSSVFIDTTGKCSVRKTGPVIIVGIFIALYLLIAWLVVAQNEVLSLTCYKFNIFSTFWRPSQTSLAQCWQMLVDKIIHFPVLYNRTVSTTLAFRIFWSWVIALSIMFSFILPTLVIRSRVKLMQDINHYMLFFMRMFGYLAQTTICASFGLFAMLVRSVIRELQAFLHDGAVSTHQMRSIIQLYRHVCQMIDCFCAVYGWVLLLMFFEHFIIITDRSFFAIRMYRVSAEITFTQIVRMMSTWIMPLFINDFLLSGSCTAAEAALHEFEKHLCNYGKLYEDNEEVAFLVTSFTFYVAEPKPRFRILNALNLNIALLYAVLIATYLTVFLQFDPVQ</sequence>
<reference evidence="7" key="2">
    <citation type="submission" date="2018-02" db="UniProtKB">
        <authorList>
            <consortium name="EnsemblMetazoa"/>
        </authorList>
    </citation>
    <scope>IDENTIFICATION</scope>
</reference>
<evidence type="ECO:0000313" key="7">
    <source>
        <dbReference type="EnsemblMetazoa" id="ADAC011111-PA"/>
    </source>
</evidence>
<dbReference type="GO" id="GO:0005886">
    <property type="term" value="C:plasma membrane"/>
    <property type="evidence" value="ECO:0007669"/>
    <property type="project" value="UniProtKB-SubCell"/>
</dbReference>
<keyword evidence="2 6" id="KW-1003">Cell membrane</keyword>
<proteinExistence type="inferred from homology"/>
<keyword evidence="6" id="KW-0807">Transducer</keyword>
<accession>A0A2K6VAZ1</accession>
<name>A0A2K6VAZ1_ANODA</name>
<dbReference type="EnsemblMetazoa" id="ADAC011111-RA">
    <property type="protein sequence ID" value="ADAC011111-PA"/>
    <property type="gene ID" value="ADAC011111"/>
</dbReference>
<dbReference type="GO" id="GO:0050909">
    <property type="term" value="P:sensory perception of taste"/>
    <property type="evidence" value="ECO:0007669"/>
    <property type="project" value="InterPro"/>
</dbReference>
<comment type="similarity">
    <text evidence="6">Belongs to the insect chemoreceptor superfamily. Gustatory receptor (GR) family.</text>
</comment>
<evidence type="ECO:0000256" key="4">
    <source>
        <dbReference type="ARBA" id="ARBA00022989"/>
    </source>
</evidence>
<feature type="transmembrane region" description="Helical" evidence="6">
    <location>
        <begin position="338"/>
        <end position="360"/>
    </location>
</feature>
<organism evidence="7 8">
    <name type="scientific">Anopheles darlingi</name>
    <name type="common">Mosquito</name>
    <dbReference type="NCBI Taxonomy" id="43151"/>
    <lineage>
        <taxon>Eukaryota</taxon>
        <taxon>Metazoa</taxon>
        <taxon>Ecdysozoa</taxon>
        <taxon>Arthropoda</taxon>
        <taxon>Hexapoda</taxon>
        <taxon>Insecta</taxon>
        <taxon>Pterygota</taxon>
        <taxon>Neoptera</taxon>
        <taxon>Endopterygota</taxon>
        <taxon>Diptera</taxon>
        <taxon>Nematocera</taxon>
        <taxon>Culicoidea</taxon>
        <taxon>Culicidae</taxon>
        <taxon>Anophelinae</taxon>
        <taxon>Anopheles</taxon>
    </lineage>
</organism>
<dbReference type="Proteomes" id="UP000000673">
    <property type="component" value="Unassembled WGS sequence"/>
</dbReference>
<keyword evidence="4 6" id="KW-1133">Transmembrane helix</keyword>
<comment type="caution">
    <text evidence="6">Lacks conserved residue(s) required for the propagation of feature annotation.</text>
</comment>
<dbReference type="InterPro" id="IPR013604">
    <property type="entry name" value="7TM_chemorcpt"/>
</dbReference>
<comment type="subcellular location">
    <subcellularLocation>
        <location evidence="1 6">Cell membrane</location>
        <topology evidence="1 6">Multi-pass membrane protein</topology>
    </subcellularLocation>
</comment>